<dbReference type="InterPro" id="IPR050415">
    <property type="entry name" value="MRET"/>
</dbReference>
<comment type="caution">
    <text evidence="15">The sequence shown here is derived from an EMBL/GenBank/DDBJ whole genome shotgun (WGS) entry which is preliminary data.</text>
</comment>
<dbReference type="PROSITE" id="PS51384">
    <property type="entry name" value="FAD_FR"/>
    <property type="match status" value="1"/>
</dbReference>
<dbReference type="AlphaFoldDB" id="A0A955LH60"/>
<accession>A0A955LH60</accession>
<dbReference type="Proteomes" id="UP000701698">
    <property type="component" value="Unassembled WGS sequence"/>
</dbReference>
<keyword evidence="3" id="KW-0285">Flavoprotein</keyword>
<dbReference type="InterPro" id="IPR017927">
    <property type="entry name" value="FAD-bd_FR_type"/>
</dbReference>
<evidence type="ECO:0000256" key="9">
    <source>
        <dbReference type="ARBA" id="ARBA00023002"/>
    </source>
</evidence>
<keyword evidence="12 13" id="KW-0472">Membrane</keyword>
<evidence type="ECO:0000256" key="4">
    <source>
        <dbReference type="ARBA" id="ARBA00022692"/>
    </source>
</evidence>
<dbReference type="Pfam" id="PF00175">
    <property type="entry name" value="NAD_binding_1"/>
    <property type="match status" value="1"/>
</dbReference>
<feature type="transmembrane region" description="Helical" evidence="13">
    <location>
        <begin position="86"/>
        <end position="110"/>
    </location>
</feature>
<dbReference type="InterPro" id="IPR013130">
    <property type="entry name" value="Fe3_Rdtase_TM_dom"/>
</dbReference>
<evidence type="ECO:0000313" key="16">
    <source>
        <dbReference type="Proteomes" id="UP000701698"/>
    </source>
</evidence>
<protein>
    <submittedName>
        <fullName evidence="15">Ferredoxin reductase family protein</fullName>
    </submittedName>
</protein>
<keyword evidence="9" id="KW-0560">Oxidoreductase</keyword>
<reference evidence="15" key="2">
    <citation type="journal article" date="2021" name="Microbiome">
        <title>Successional dynamics and alternative stable states in a saline activated sludge microbial community over 9 years.</title>
        <authorList>
            <person name="Wang Y."/>
            <person name="Ye J."/>
            <person name="Ju F."/>
            <person name="Liu L."/>
            <person name="Boyd J.A."/>
            <person name="Deng Y."/>
            <person name="Parks D.H."/>
            <person name="Jiang X."/>
            <person name="Yin X."/>
            <person name="Woodcroft B.J."/>
            <person name="Tyson G.W."/>
            <person name="Hugenholtz P."/>
            <person name="Polz M.F."/>
            <person name="Zhang T."/>
        </authorList>
    </citation>
    <scope>NUCLEOTIDE SEQUENCE</scope>
    <source>
        <strain evidence="15">HKST-UBA01</strain>
    </source>
</reference>
<sequence>MKDGTRWLNSYSGWIFVVIFTTIPVMRLLMTSQADFSTMTSYGWFSLFGRASSLMGITLFSINLILSTRHQLLEKFFYGLNKVYVAHHLIGGTSLIFLLVHPLLLSLRFIPSDWYQAAQLLIPSITEPIDWPLNFGIIALYGMIFLMVVTIFIKLHYELWLWTHKFLGLVFFLGVLHSFLIPSDISSDSFLGIYFLIVSSLGLCAYIYTTLMGTFIIRKYPYLVDSVVHVNQDVLEIRLKPIRHVIPYQAGQFVFIRFFQDGIPTQQHPFSVSSAPDNGKNPLLTVTVKGLGDYTNILNNLSVDTEAEVEGSFGKFSYTRAKYTKQIWIAGGIGITPFLSMAQDLKDKTYEIALFYSVKTRNELVGIDTLNSIAQNKGLNFDVYPFIGDEQDGYISADYIVKTLGEIAERDIFICGPPGMMKALRQQFRSKGIANHLIHSEEFSID</sequence>
<evidence type="ECO:0000256" key="8">
    <source>
        <dbReference type="ARBA" id="ARBA00022989"/>
    </source>
</evidence>
<keyword evidence="11" id="KW-0411">Iron-sulfur</keyword>
<evidence type="ECO:0000256" key="7">
    <source>
        <dbReference type="ARBA" id="ARBA00022827"/>
    </source>
</evidence>
<dbReference type="InterPro" id="IPR013112">
    <property type="entry name" value="FAD-bd_8"/>
</dbReference>
<evidence type="ECO:0000256" key="3">
    <source>
        <dbReference type="ARBA" id="ARBA00022630"/>
    </source>
</evidence>
<dbReference type="EMBL" id="JAGQKX010000069">
    <property type="protein sequence ID" value="MCA9390330.1"/>
    <property type="molecule type" value="Genomic_DNA"/>
</dbReference>
<dbReference type="GO" id="GO:0016491">
    <property type="term" value="F:oxidoreductase activity"/>
    <property type="evidence" value="ECO:0007669"/>
    <property type="project" value="UniProtKB-KW"/>
</dbReference>
<feature type="transmembrane region" description="Helical" evidence="13">
    <location>
        <begin position="12"/>
        <end position="30"/>
    </location>
</feature>
<reference evidence="15" key="1">
    <citation type="submission" date="2020-04" db="EMBL/GenBank/DDBJ databases">
        <authorList>
            <person name="Zhang T."/>
        </authorList>
    </citation>
    <scope>NUCLEOTIDE SEQUENCE</scope>
    <source>
        <strain evidence="15">HKST-UBA01</strain>
    </source>
</reference>
<keyword evidence="6" id="KW-0479">Metal-binding</keyword>
<evidence type="ECO:0000256" key="1">
    <source>
        <dbReference type="ARBA" id="ARBA00001974"/>
    </source>
</evidence>
<keyword evidence="4 13" id="KW-0812">Transmembrane</keyword>
<gene>
    <name evidence="15" type="ORF">KC571_02895</name>
</gene>
<feature type="transmembrane region" description="Helical" evidence="13">
    <location>
        <begin position="193"/>
        <end position="217"/>
    </location>
</feature>
<keyword evidence="7" id="KW-0274">FAD</keyword>
<dbReference type="Pfam" id="PF08022">
    <property type="entry name" value="FAD_binding_8"/>
    <property type="match status" value="1"/>
</dbReference>
<keyword evidence="8 13" id="KW-1133">Transmembrane helix</keyword>
<dbReference type="GO" id="GO:0046872">
    <property type="term" value="F:metal ion binding"/>
    <property type="evidence" value="ECO:0007669"/>
    <property type="project" value="UniProtKB-KW"/>
</dbReference>
<dbReference type="GO" id="GO:0051537">
    <property type="term" value="F:2 iron, 2 sulfur cluster binding"/>
    <property type="evidence" value="ECO:0007669"/>
    <property type="project" value="UniProtKB-KW"/>
</dbReference>
<organism evidence="15 16">
    <name type="scientific">candidate division WWE3 bacterium</name>
    <dbReference type="NCBI Taxonomy" id="2053526"/>
    <lineage>
        <taxon>Bacteria</taxon>
        <taxon>Katanobacteria</taxon>
    </lineage>
</organism>
<feature type="domain" description="FAD-binding FR-type" evidence="14">
    <location>
        <begin position="217"/>
        <end position="319"/>
    </location>
</feature>
<evidence type="ECO:0000256" key="13">
    <source>
        <dbReference type="SAM" id="Phobius"/>
    </source>
</evidence>
<feature type="transmembrane region" description="Helical" evidence="13">
    <location>
        <begin position="159"/>
        <end position="181"/>
    </location>
</feature>
<keyword evidence="10" id="KW-0408">Iron</keyword>
<evidence type="ECO:0000256" key="11">
    <source>
        <dbReference type="ARBA" id="ARBA00023014"/>
    </source>
</evidence>
<dbReference type="GO" id="GO:0016020">
    <property type="term" value="C:membrane"/>
    <property type="evidence" value="ECO:0007669"/>
    <property type="project" value="UniProtKB-SubCell"/>
</dbReference>
<evidence type="ECO:0000256" key="2">
    <source>
        <dbReference type="ARBA" id="ARBA00004141"/>
    </source>
</evidence>
<evidence type="ECO:0000313" key="15">
    <source>
        <dbReference type="EMBL" id="MCA9390330.1"/>
    </source>
</evidence>
<keyword evidence="5" id="KW-0001">2Fe-2S</keyword>
<evidence type="ECO:0000256" key="6">
    <source>
        <dbReference type="ARBA" id="ARBA00022723"/>
    </source>
</evidence>
<comment type="subcellular location">
    <subcellularLocation>
        <location evidence="2">Membrane</location>
        <topology evidence="2">Multi-pass membrane protein</topology>
    </subcellularLocation>
</comment>
<dbReference type="Gene3D" id="2.40.30.10">
    <property type="entry name" value="Translation factors"/>
    <property type="match status" value="1"/>
</dbReference>
<dbReference type="InterPro" id="IPR001433">
    <property type="entry name" value="OxRdtase_FAD/NAD-bd"/>
</dbReference>
<dbReference type="InterPro" id="IPR039261">
    <property type="entry name" value="FNR_nucleotide-bd"/>
</dbReference>
<dbReference type="PANTHER" id="PTHR47354">
    <property type="entry name" value="NADH OXIDOREDUCTASE HCR"/>
    <property type="match status" value="1"/>
</dbReference>
<dbReference type="PRINTS" id="PR00409">
    <property type="entry name" value="PHDIOXRDTASE"/>
</dbReference>
<name>A0A955LH60_UNCKA</name>
<dbReference type="InterPro" id="IPR017938">
    <property type="entry name" value="Riboflavin_synthase-like_b-brl"/>
</dbReference>
<dbReference type="SUPFAM" id="SSF52343">
    <property type="entry name" value="Ferredoxin reductase-like, C-terminal NADP-linked domain"/>
    <property type="match status" value="1"/>
</dbReference>
<dbReference type="CDD" id="cd06198">
    <property type="entry name" value="FNR_like_3"/>
    <property type="match status" value="1"/>
</dbReference>
<dbReference type="SUPFAM" id="SSF63380">
    <property type="entry name" value="Riboflavin synthase domain-like"/>
    <property type="match status" value="1"/>
</dbReference>
<dbReference type="GO" id="GO:0050660">
    <property type="term" value="F:flavin adenine dinucleotide binding"/>
    <property type="evidence" value="ECO:0007669"/>
    <property type="project" value="TreeGrafter"/>
</dbReference>
<dbReference type="Gene3D" id="3.40.50.80">
    <property type="entry name" value="Nucleotide-binding domain of ferredoxin-NADP reductase (FNR) module"/>
    <property type="match status" value="1"/>
</dbReference>
<evidence type="ECO:0000256" key="5">
    <source>
        <dbReference type="ARBA" id="ARBA00022714"/>
    </source>
</evidence>
<comment type="cofactor">
    <cofactor evidence="1">
        <name>FAD</name>
        <dbReference type="ChEBI" id="CHEBI:57692"/>
    </cofactor>
</comment>
<evidence type="ECO:0000256" key="10">
    <source>
        <dbReference type="ARBA" id="ARBA00023004"/>
    </source>
</evidence>
<evidence type="ECO:0000259" key="14">
    <source>
        <dbReference type="PROSITE" id="PS51384"/>
    </source>
</evidence>
<feature type="transmembrane region" description="Helical" evidence="13">
    <location>
        <begin position="42"/>
        <end position="66"/>
    </location>
</feature>
<evidence type="ECO:0000256" key="12">
    <source>
        <dbReference type="ARBA" id="ARBA00023136"/>
    </source>
</evidence>
<dbReference type="Pfam" id="PF01794">
    <property type="entry name" value="Ferric_reduct"/>
    <property type="match status" value="1"/>
</dbReference>
<dbReference type="PANTHER" id="PTHR47354:SF8">
    <property type="entry name" value="1,2-PHENYLACETYL-COA EPOXIDASE, SUBUNIT E"/>
    <property type="match status" value="1"/>
</dbReference>
<feature type="transmembrane region" description="Helical" evidence="13">
    <location>
        <begin position="131"/>
        <end position="153"/>
    </location>
</feature>
<proteinExistence type="predicted"/>